<dbReference type="EMBL" id="BMAU01021348">
    <property type="protein sequence ID" value="GFY18165.1"/>
    <property type="molecule type" value="Genomic_DNA"/>
</dbReference>
<evidence type="ECO:0000313" key="1">
    <source>
        <dbReference type="EMBL" id="GFY18165.1"/>
    </source>
</evidence>
<comment type="caution">
    <text evidence="1">The sequence shown here is derived from an EMBL/GenBank/DDBJ whole genome shotgun (WGS) entry which is preliminary data.</text>
</comment>
<gene>
    <name evidence="1" type="primary">NCL1_37574</name>
    <name evidence="1" type="ORF">TNCV_2045711</name>
</gene>
<name>A0A8X6SVI8_TRICX</name>
<proteinExistence type="predicted"/>
<reference evidence="1" key="1">
    <citation type="submission" date="2020-08" db="EMBL/GenBank/DDBJ databases">
        <title>Multicomponent nature underlies the extraordinary mechanical properties of spider dragline silk.</title>
        <authorList>
            <person name="Kono N."/>
            <person name="Nakamura H."/>
            <person name="Mori M."/>
            <person name="Yoshida Y."/>
            <person name="Ohtoshi R."/>
            <person name="Malay A.D."/>
            <person name="Moran D.A.P."/>
            <person name="Tomita M."/>
            <person name="Numata K."/>
            <person name="Arakawa K."/>
        </authorList>
    </citation>
    <scope>NUCLEOTIDE SEQUENCE</scope>
</reference>
<accession>A0A8X6SVI8</accession>
<evidence type="ECO:0000313" key="2">
    <source>
        <dbReference type="Proteomes" id="UP000887159"/>
    </source>
</evidence>
<dbReference type="AlphaFoldDB" id="A0A8X6SVI8"/>
<dbReference type="Proteomes" id="UP000887159">
    <property type="component" value="Unassembled WGS sequence"/>
</dbReference>
<sequence>MLHGRHQASFDQVSEFDQGRIVAYRDCGLSFREISQCVGQNRKTAMRIYHCWIQEEMTDQRGGSHPPCCTAAHDKQMCAFQGGIVQPHHQP</sequence>
<organism evidence="1 2">
    <name type="scientific">Trichonephila clavipes</name>
    <name type="common">Golden silk orbweaver</name>
    <name type="synonym">Nephila clavipes</name>
    <dbReference type="NCBI Taxonomy" id="2585209"/>
    <lineage>
        <taxon>Eukaryota</taxon>
        <taxon>Metazoa</taxon>
        <taxon>Ecdysozoa</taxon>
        <taxon>Arthropoda</taxon>
        <taxon>Chelicerata</taxon>
        <taxon>Arachnida</taxon>
        <taxon>Araneae</taxon>
        <taxon>Araneomorphae</taxon>
        <taxon>Entelegynae</taxon>
        <taxon>Araneoidea</taxon>
        <taxon>Nephilidae</taxon>
        <taxon>Trichonephila</taxon>
    </lineage>
</organism>
<keyword evidence="2" id="KW-1185">Reference proteome</keyword>
<protein>
    <recommendedName>
        <fullName evidence="3">Transposase IS30-like HTH domain-containing protein</fullName>
    </recommendedName>
</protein>
<evidence type="ECO:0008006" key="3">
    <source>
        <dbReference type="Google" id="ProtNLM"/>
    </source>
</evidence>